<organism evidence="3 4">
    <name type="scientific">Thermobifida cellulosilytica TB100</name>
    <dbReference type="NCBI Taxonomy" id="665004"/>
    <lineage>
        <taxon>Bacteria</taxon>
        <taxon>Bacillati</taxon>
        <taxon>Actinomycetota</taxon>
        <taxon>Actinomycetes</taxon>
        <taxon>Streptosporangiales</taxon>
        <taxon>Nocardiopsidaceae</taxon>
        <taxon>Thermobifida</taxon>
    </lineage>
</organism>
<sequence>MNASTQALLALGAAAVLALSGCGGQAADQHAQPSHGAAEHAETPAKGSAEAGDLTVADAWLAEPAQPSMTAGYLTVTNHGDEDVALTGAATSLSDRTELHTVETTESGASRMTPVDAIPVPAGATVELASGGFHLMVLDMANPPEVGDTATITLTFDNGETVQVDAPVLERTGGHHRETEEP</sequence>
<evidence type="ECO:0000313" key="4">
    <source>
        <dbReference type="Proteomes" id="UP000074382"/>
    </source>
</evidence>
<dbReference type="EMBL" id="LGEM01000037">
    <property type="protein sequence ID" value="KUP97142.1"/>
    <property type="molecule type" value="Genomic_DNA"/>
</dbReference>
<dbReference type="PANTHER" id="PTHR36302:SF1">
    <property type="entry name" value="COPPER CHAPERONE PCU(A)C"/>
    <property type="match status" value="1"/>
</dbReference>
<dbReference type="PANTHER" id="PTHR36302">
    <property type="entry name" value="BLR7088 PROTEIN"/>
    <property type="match status" value="1"/>
</dbReference>
<dbReference type="InterPro" id="IPR007410">
    <property type="entry name" value="LpqE-like"/>
</dbReference>
<dbReference type="RefSeq" id="WP_068754310.1">
    <property type="nucleotide sequence ID" value="NZ_KQ950180.1"/>
</dbReference>
<evidence type="ECO:0000256" key="1">
    <source>
        <dbReference type="SAM" id="MobiDB-lite"/>
    </source>
</evidence>
<dbReference type="SUPFAM" id="SSF110087">
    <property type="entry name" value="DR1885-like metal-binding protein"/>
    <property type="match status" value="1"/>
</dbReference>
<evidence type="ECO:0008006" key="5">
    <source>
        <dbReference type="Google" id="ProtNLM"/>
    </source>
</evidence>
<dbReference type="STRING" id="665004.AC529_08500"/>
<feature type="signal peptide" evidence="2">
    <location>
        <begin position="1"/>
        <end position="26"/>
    </location>
</feature>
<evidence type="ECO:0000256" key="2">
    <source>
        <dbReference type="SAM" id="SignalP"/>
    </source>
</evidence>
<gene>
    <name evidence="3" type="ORF">AC529_08500</name>
</gene>
<dbReference type="Pfam" id="PF04314">
    <property type="entry name" value="PCuAC"/>
    <property type="match status" value="1"/>
</dbReference>
<proteinExistence type="predicted"/>
<dbReference type="InterPro" id="IPR036182">
    <property type="entry name" value="PCuAC_sf"/>
</dbReference>
<evidence type="ECO:0000313" key="3">
    <source>
        <dbReference type="EMBL" id="KUP97142.1"/>
    </source>
</evidence>
<dbReference type="InterPro" id="IPR058248">
    <property type="entry name" value="Lxx211020-like"/>
</dbReference>
<keyword evidence="2" id="KW-0732">Signal</keyword>
<dbReference type="AlphaFoldDB" id="A0A147KIL7"/>
<dbReference type="PATRIC" id="fig|665004.4.peg.1365"/>
<name>A0A147KIL7_THECS</name>
<dbReference type="OrthoDB" id="9796962at2"/>
<reference evidence="4" key="1">
    <citation type="journal article" date="2017" name="Acta Aliment.">
        <title>Plant polysaccharide degrading enzyme system of Thermpbifida cellulosilytica TB100 revealed by de novo genome project data.</title>
        <authorList>
            <person name="Toth A."/>
            <person name="Baka E."/>
            <person name="Luzics S."/>
            <person name="Bata-Vidacs I."/>
            <person name="Nagy I."/>
            <person name="Balint B."/>
            <person name="Herceg R."/>
            <person name="Olasz F."/>
            <person name="Wilk T."/>
            <person name="Nagy T."/>
            <person name="Kriszt B."/>
            <person name="Nagy I."/>
            <person name="Kukolya J."/>
        </authorList>
    </citation>
    <scope>NUCLEOTIDE SEQUENCE [LARGE SCALE GENOMIC DNA]</scope>
    <source>
        <strain evidence="4">TB100</strain>
    </source>
</reference>
<feature type="chain" id="PRO_5007549899" description="Copper chaperone" evidence="2">
    <location>
        <begin position="27"/>
        <end position="182"/>
    </location>
</feature>
<protein>
    <recommendedName>
        <fullName evidence="5">Copper chaperone</fullName>
    </recommendedName>
</protein>
<dbReference type="Gene3D" id="2.60.40.1890">
    <property type="entry name" value="PCu(A)C copper chaperone"/>
    <property type="match status" value="1"/>
</dbReference>
<keyword evidence="4" id="KW-1185">Reference proteome</keyword>
<accession>A0A147KIL7</accession>
<comment type="caution">
    <text evidence="3">The sequence shown here is derived from an EMBL/GenBank/DDBJ whole genome shotgun (WGS) entry which is preliminary data.</text>
</comment>
<feature type="region of interest" description="Disordered" evidence="1">
    <location>
        <begin position="25"/>
        <end position="50"/>
    </location>
</feature>
<dbReference type="Proteomes" id="UP000074382">
    <property type="component" value="Unassembled WGS sequence"/>
</dbReference>